<sequence>MVASFWYSRFNKVGEILKSFYEHVSRSSGHIADYLVFLSLAEQAQSYPWAYIDYGFRVPVYRTLQWLYFTIKPDLDGFIKWIKRSRKRGWALGRYLVSEIYRQLSKEYVFLWSEVMGVAHGDEDTLSKLSKIIKEVLGMEKEPIELERMAFEDLAGLKNELKACYVLIDRRKPFLPFSIMQAPIVPSHVRPGLSSGDIYLFEENLVVDIKGGWIDSKTKQPTYYYNSKYNLSMELKRIADLHYLYGIRKAIGVVADEEKHIHLAIYVPWRLSREEGSLLHLKSIKPPLLVYMNKSTDKGIEPHKAEIKGGELTVSIDAYLLDNELKIDEKTVSLKIIGEEELEAEYSEARVSGRKLQMIFGRRGGVDKVFEVNNVMLAVLNVKLEDLNETLSYPILLYKT</sequence>
<dbReference type="InParanoid" id="I3TCM5"/>
<dbReference type="EMBL" id="CP003531">
    <property type="protein sequence ID" value="AFK50513.1"/>
    <property type="molecule type" value="Genomic_DNA"/>
</dbReference>
<reference evidence="1 2" key="1">
    <citation type="journal article" date="2012" name="J. Bacteriol.">
        <title>Complete genome sequence of the hyperthermophilic cellulolytic Crenarchaeon 'Thermogladius cellulolyticus' 1633.</title>
        <authorList>
            <person name="Mardanov A.V."/>
            <person name="Kochetkova T.V."/>
            <person name="Beletsky A.V."/>
            <person name="Bonch-Osmolovskaya E.A."/>
            <person name="Ravin N.V."/>
            <person name="Skryabin K.G."/>
        </authorList>
    </citation>
    <scope>NUCLEOTIDE SEQUENCE [LARGE SCALE GENOMIC DNA]</scope>
    <source>
        <strain evidence="2">DSM 22663 / VKM B-2946 / 1633</strain>
    </source>
</reference>
<organism evidence="1 2">
    <name type="scientific">Thermogladius calderae (strain DSM 22663 / VKM B-2946 / 1633)</name>
    <dbReference type="NCBI Taxonomy" id="1184251"/>
    <lineage>
        <taxon>Archaea</taxon>
        <taxon>Thermoproteota</taxon>
        <taxon>Thermoprotei</taxon>
        <taxon>Desulfurococcales</taxon>
        <taxon>Desulfurococcaceae</taxon>
        <taxon>Thermogladius</taxon>
    </lineage>
</organism>
<keyword evidence="2" id="KW-1185">Reference proteome</keyword>
<dbReference type="HOGENOM" id="CLU_688152_0_0_2"/>
<protein>
    <submittedName>
        <fullName evidence="1">Uncharacterized protein</fullName>
    </submittedName>
</protein>
<gene>
    <name evidence="1" type="ordered locus">TCELL_0088</name>
</gene>
<name>I3TCM5_THEC1</name>
<dbReference type="AlphaFoldDB" id="I3TCM5"/>
<dbReference type="Proteomes" id="UP000005270">
    <property type="component" value="Chromosome"/>
</dbReference>
<dbReference type="KEGG" id="thg:TCELL_0088"/>
<evidence type="ECO:0000313" key="1">
    <source>
        <dbReference type="EMBL" id="AFK50513.1"/>
    </source>
</evidence>
<evidence type="ECO:0000313" key="2">
    <source>
        <dbReference type="Proteomes" id="UP000005270"/>
    </source>
</evidence>
<proteinExistence type="predicted"/>
<accession>I3TCM5</accession>